<keyword evidence="2 7" id="KW-0819">tRNA processing</keyword>
<evidence type="ECO:0000256" key="6">
    <source>
        <dbReference type="ARBA" id="ARBA00022884"/>
    </source>
</evidence>
<organism evidence="9 10">
    <name type="scientific">Candidatus Portnoybacteria bacterium CG10_big_fil_rev_8_21_14_0_10_44_7</name>
    <dbReference type="NCBI Taxonomy" id="1974816"/>
    <lineage>
        <taxon>Bacteria</taxon>
        <taxon>Candidatus Portnoyibacteriota</taxon>
    </lineage>
</organism>
<dbReference type="GO" id="GO:0030677">
    <property type="term" value="C:ribonuclease P complex"/>
    <property type="evidence" value="ECO:0007669"/>
    <property type="project" value="TreeGrafter"/>
</dbReference>
<accession>A0A2M8KIQ0</accession>
<dbReference type="Proteomes" id="UP000231086">
    <property type="component" value="Unassembled WGS sequence"/>
</dbReference>
<dbReference type="PANTHER" id="PTHR33992">
    <property type="entry name" value="RIBONUCLEASE P PROTEIN COMPONENT"/>
    <property type="match status" value="1"/>
</dbReference>
<protein>
    <recommendedName>
        <fullName evidence="7 8">Ribonuclease P protein component</fullName>
        <shortName evidence="7">RNase P protein</shortName>
        <shortName evidence="7">RNaseP protein</shortName>
        <ecNumber evidence="7 8">3.1.26.5</ecNumber>
    </recommendedName>
    <alternativeName>
        <fullName evidence="7">Protein C5</fullName>
    </alternativeName>
</protein>
<dbReference type="Pfam" id="PF00825">
    <property type="entry name" value="Ribonuclease_P"/>
    <property type="match status" value="1"/>
</dbReference>
<evidence type="ECO:0000256" key="2">
    <source>
        <dbReference type="ARBA" id="ARBA00022694"/>
    </source>
</evidence>
<comment type="similarity">
    <text evidence="7">Belongs to the RnpA family.</text>
</comment>
<dbReference type="Gene3D" id="3.30.230.10">
    <property type="match status" value="1"/>
</dbReference>
<evidence type="ECO:0000256" key="7">
    <source>
        <dbReference type="HAMAP-Rule" id="MF_00227"/>
    </source>
</evidence>
<evidence type="ECO:0000313" key="9">
    <source>
        <dbReference type="EMBL" id="PJE59799.1"/>
    </source>
</evidence>
<comment type="catalytic activity">
    <reaction evidence="7">
        <text>Endonucleolytic cleavage of RNA, removing 5'-extranucleotides from tRNA precursor.</text>
        <dbReference type="EC" id="3.1.26.5"/>
    </reaction>
</comment>
<dbReference type="PROSITE" id="PS00648">
    <property type="entry name" value="RIBONUCLEASE_P"/>
    <property type="match status" value="1"/>
</dbReference>
<evidence type="ECO:0000256" key="3">
    <source>
        <dbReference type="ARBA" id="ARBA00022722"/>
    </source>
</evidence>
<evidence type="ECO:0000256" key="8">
    <source>
        <dbReference type="NCBIfam" id="TIGR00188"/>
    </source>
</evidence>
<dbReference type="GO" id="GO:0001682">
    <property type="term" value="P:tRNA 5'-leader removal"/>
    <property type="evidence" value="ECO:0007669"/>
    <property type="project" value="UniProtKB-UniRule"/>
</dbReference>
<keyword evidence="3 7" id="KW-0540">Nuclease</keyword>
<dbReference type="InterPro" id="IPR020568">
    <property type="entry name" value="Ribosomal_Su5_D2-typ_SF"/>
</dbReference>
<dbReference type="GO" id="GO:0000049">
    <property type="term" value="F:tRNA binding"/>
    <property type="evidence" value="ECO:0007669"/>
    <property type="project" value="UniProtKB-UniRule"/>
</dbReference>
<dbReference type="GO" id="GO:0042781">
    <property type="term" value="F:3'-tRNA processing endoribonuclease activity"/>
    <property type="evidence" value="ECO:0007669"/>
    <property type="project" value="TreeGrafter"/>
</dbReference>
<dbReference type="EC" id="3.1.26.5" evidence="7 8"/>
<dbReference type="NCBIfam" id="TIGR00188">
    <property type="entry name" value="rnpA"/>
    <property type="match status" value="1"/>
</dbReference>
<dbReference type="AlphaFoldDB" id="A0A2M8KIQ0"/>
<comment type="function">
    <text evidence="1 7">RNaseP catalyzes the removal of the 5'-leader sequence from pre-tRNA to produce the mature 5'-terminus. It can also cleave other RNA substrates such as 4.5S RNA. The protein component plays an auxiliary but essential role in vivo by binding to the 5'-leader sequence and broadening the substrate specificity of the ribozyme.</text>
</comment>
<dbReference type="PANTHER" id="PTHR33992:SF1">
    <property type="entry name" value="RIBONUCLEASE P PROTEIN COMPONENT"/>
    <property type="match status" value="1"/>
</dbReference>
<comment type="subunit">
    <text evidence="7">Consists of a catalytic RNA component (M1 or rnpB) and a protein subunit.</text>
</comment>
<comment type="caution">
    <text evidence="9">The sequence shown here is derived from an EMBL/GenBank/DDBJ whole genome shotgun (WGS) entry which is preliminary data.</text>
</comment>
<evidence type="ECO:0000313" key="10">
    <source>
        <dbReference type="Proteomes" id="UP000231086"/>
    </source>
</evidence>
<evidence type="ECO:0000256" key="5">
    <source>
        <dbReference type="ARBA" id="ARBA00022801"/>
    </source>
</evidence>
<keyword evidence="4 7" id="KW-0255">Endonuclease</keyword>
<dbReference type="SUPFAM" id="SSF54211">
    <property type="entry name" value="Ribosomal protein S5 domain 2-like"/>
    <property type="match status" value="1"/>
</dbReference>
<proteinExistence type="inferred from homology"/>
<dbReference type="HAMAP" id="MF_00227">
    <property type="entry name" value="RNase_P"/>
    <property type="match status" value="1"/>
</dbReference>
<gene>
    <name evidence="7 9" type="primary">rnpA</name>
    <name evidence="9" type="ORF">COU85_01675</name>
</gene>
<sequence>MNRQITVVVFSKIESKADYQRIFLQGRKLFLPGLKFYFLTGQPKTRVAVIVSKKVAARAIRRNLFKRRIKGALLAAKDALEQLKISLLIVAQPAISEQDYETIKKEIDTFLQKNRA</sequence>
<dbReference type="InterPro" id="IPR000100">
    <property type="entry name" value="RNase_P"/>
</dbReference>
<dbReference type="InterPro" id="IPR020539">
    <property type="entry name" value="RNase_P_CS"/>
</dbReference>
<dbReference type="InterPro" id="IPR014721">
    <property type="entry name" value="Ribsml_uS5_D2-typ_fold_subgr"/>
</dbReference>
<evidence type="ECO:0000256" key="4">
    <source>
        <dbReference type="ARBA" id="ARBA00022759"/>
    </source>
</evidence>
<dbReference type="GO" id="GO:0004526">
    <property type="term" value="F:ribonuclease P activity"/>
    <property type="evidence" value="ECO:0007669"/>
    <property type="project" value="UniProtKB-UniRule"/>
</dbReference>
<keyword evidence="6 7" id="KW-0694">RNA-binding</keyword>
<keyword evidence="5 7" id="KW-0378">Hydrolase</keyword>
<reference evidence="10" key="1">
    <citation type="submission" date="2017-09" db="EMBL/GenBank/DDBJ databases">
        <title>Depth-based differentiation of microbial function through sediment-hosted aquifers and enrichment of novel symbionts in the deep terrestrial subsurface.</title>
        <authorList>
            <person name="Probst A.J."/>
            <person name="Ladd B."/>
            <person name="Jarett J.K."/>
            <person name="Geller-Mcgrath D.E."/>
            <person name="Sieber C.M.K."/>
            <person name="Emerson J.B."/>
            <person name="Anantharaman K."/>
            <person name="Thomas B.C."/>
            <person name="Malmstrom R."/>
            <person name="Stieglmeier M."/>
            <person name="Klingl A."/>
            <person name="Woyke T."/>
            <person name="Ryan C.M."/>
            <person name="Banfield J.F."/>
        </authorList>
    </citation>
    <scope>NUCLEOTIDE SEQUENCE [LARGE SCALE GENOMIC DNA]</scope>
</reference>
<evidence type="ECO:0000256" key="1">
    <source>
        <dbReference type="ARBA" id="ARBA00002663"/>
    </source>
</evidence>
<name>A0A2M8KIQ0_9BACT</name>
<dbReference type="EMBL" id="PFEA01000031">
    <property type="protein sequence ID" value="PJE59799.1"/>
    <property type="molecule type" value="Genomic_DNA"/>
</dbReference>